<protein>
    <recommendedName>
        <fullName evidence="4">Lipoprotein</fullName>
    </recommendedName>
</protein>
<feature type="signal peptide" evidence="1">
    <location>
        <begin position="1"/>
        <end position="22"/>
    </location>
</feature>
<keyword evidence="3" id="KW-1185">Reference proteome</keyword>
<evidence type="ECO:0000313" key="2">
    <source>
        <dbReference type="EMBL" id="UOX34296.1"/>
    </source>
</evidence>
<name>A0ABY4HNU4_9FLAO</name>
<evidence type="ECO:0000256" key="1">
    <source>
        <dbReference type="SAM" id="SignalP"/>
    </source>
</evidence>
<proteinExistence type="predicted"/>
<dbReference type="RefSeq" id="WP_246917069.1">
    <property type="nucleotide sequence ID" value="NZ_CP090145.1"/>
</dbReference>
<gene>
    <name evidence="2" type="ORF">LXD69_01975</name>
</gene>
<accession>A0ABY4HNU4</accession>
<keyword evidence="1" id="KW-0732">Signal</keyword>
<reference evidence="2" key="2">
    <citation type="submission" date="2022-04" db="EMBL/GenBank/DDBJ databases">
        <title>Complete Genome Sequence of Flavobacterium sediminilitoris YSM-43, Isolated from a Tidal Sediment.</title>
        <authorList>
            <person name="Lee P.A."/>
        </authorList>
    </citation>
    <scope>NUCLEOTIDE SEQUENCE</scope>
    <source>
        <strain evidence="2">YSM-43</strain>
    </source>
</reference>
<organism evidence="2 3">
    <name type="scientific">Flavobacterium sediminilitoris</name>
    <dbReference type="NCBI Taxonomy" id="2024526"/>
    <lineage>
        <taxon>Bacteria</taxon>
        <taxon>Pseudomonadati</taxon>
        <taxon>Bacteroidota</taxon>
        <taxon>Flavobacteriia</taxon>
        <taxon>Flavobacteriales</taxon>
        <taxon>Flavobacteriaceae</taxon>
        <taxon>Flavobacterium</taxon>
    </lineage>
</organism>
<evidence type="ECO:0000313" key="3">
    <source>
        <dbReference type="Proteomes" id="UP000830454"/>
    </source>
</evidence>
<sequence length="189" mass="22084">MRKILLLIALAFYAISCQNSNTFETINVKDYSVDIPTNLSKTENLNKEASLQYQNLLKELYIIVIDESKKQVERAIKDNGLDQMYSNDFKGYVELMSTNFNNLIGVKNKTQKDTLINSLETKIVKFEAKLEEYDIFYEIAYVNGIENYYQIMTWTLLSKKEDHEEAMDKMIYSFKINNSKKYIKSAKKG</sequence>
<dbReference type="EMBL" id="CP090145">
    <property type="protein sequence ID" value="UOX34296.1"/>
    <property type="molecule type" value="Genomic_DNA"/>
</dbReference>
<feature type="chain" id="PRO_5046368061" description="Lipoprotein" evidence="1">
    <location>
        <begin position="23"/>
        <end position="189"/>
    </location>
</feature>
<reference evidence="2" key="1">
    <citation type="submission" date="2021-12" db="EMBL/GenBank/DDBJ databases">
        <authorList>
            <person name="Cha I.-T."/>
            <person name="Lee K.-E."/>
            <person name="Park S.-J."/>
        </authorList>
    </citation>
    <scope>NUCLEOTIDE SEQUENCE</scope>
    <source>
        <strain evidence="2">YSM-43</strain>
    </source>
</reference>
<dbReference type="Proteomes" id="UP000830454">
    <property type="component" value="Chromosome"/>
</dbReference>
<evidence type="ECO:0008006" key="4">
    <source>
        <dbReference type="Google" id="ProtNLM"/>
    </source>
</evidence>